<dbReference type="InterPro" id="IPR001810">
    <property type="entry name" value="F-box_dom"/>
</dbReference>
<dbReference type="AlphaFoldDB" id="A0A4W5LYT8"/>
<evidence type="ECO:0000256" key="14">
    <source>
        <dbReference type="ARBA" id="ARBA00077776"/>
    </source>
</evidence>
<dbReference type="PROSITE" id="PS50181">
    <property type="entry name" value="FBOX"/>
    <property type="match status" value="1"/>
</dbReference>
<evidence type="ECO:0000256" key="1">
    <source>
        <dbReference type="ARBA" id="ARBA00004123"/>
    </source>
</evidence>
<evidence type="ECO:0000256" key="5">
    <source>
        <dbReference type="ARBA" id="ARBA00022553"/>
    </source>
</evidence>
<dbReference type="GO" id="GO:0070534">
    <property type="term" value="P:protein K63-linked ubiquitination"/>
    <property type="evidence" value="ECO:0007669"/>
    <property type="project" value="UniProtKB-ARBA"/>
</dbReference>
<dbReference type="InterPro" id="IPR036047">
    <property type="entry name" value="F-box-like_dom_sf"/>
</dbReference>
<evidence type="ECO:0000313" key="17">
    <source>
        <dbReference type="Ensembl" id="ENSHHUP00000031521.1"/>
    </source>
</evidence>
<dbReference type="Gene3D" id="3.80.10.10">
    <property type="entry name" value="Ribonuclease Inhibitor"/>
    <property type="match status" value="1"/>
</dbReference>
<evidence type="ECO:0000256" key="11">
    <source>
        <dbReference type="ARBA" id="ARBA00023242"/>
    </source>
</evidence>
<dbReference type="GO" id="GO:0005634">
    <property type="term" value="C:nucleus"/>
    <property type="evidence" value="ECO:0007669"/>
    <property type="project" value="UniProtKB-SubCell"/>
</dbReference>
<reference evidence="17" key="3">
    <citation type="submission" date="2025-09" db="UniProtKB">
        <authorList>
            <consortium name="Ensembl"/>
        </authorList>
    </citation>
    <scope>IDENTIFICATION</scope>
</reference>
<dbReference type="GO" id="GO:0019005">
    <property type="term" value="C:SCF ubiquitin ligase complex"/>
    <property type="evidence" value="ECO:0007669"/>
    <property type="project" value="UniProtKB-ARBA"/>
</dbReference>
<evidence type="ECO:0000256" key="3">
    <source>
        <dbReference type="ARBA" id="ARBA00004906"/>
    </source>
</evidence>
<organism evidence="17 18">
    <name type="scientific">Hucho hucho</name>
    <name type="common">huchen</name>
    <dbReference type="NCBI Taxonomy" id="62062"/>
    <lineage>
        <taxon>Eukaryota</taxon>
        <taxon>Metazoa</taxon>
        <taxon>Chordata</taxon>
        <taxon>Craniata</taxon>
        <taxon>Vertebrata</taxon>
        <taxon>Euteleostomi</taxon>
        <taxon>Actinopterygii</taxon>
        <taxon>Neopterygii</taxon>
        <taxon>Teleostei</taxon>
        <taxon>Protacanthopterygii</taxon>
        <taxon>Salmoniformes</taxon>
        <taxon>Salmonidae</taxon>
        <taxon>Salmoninae</taxon>
        <taxon>Hucho</taxon>
    </lineage>
</organism>
<accession>A0A4W5LYT8</accession>
<keyword evidence="7" id="KW-0677">Repeat</keyword>
<evidence type="ECO:0000256" key="15">
    <source>
        <dbReference type="ARBA" id="ARBA00081589"/>
    </source>
</evidence>
<dbReference type="CDD" id="cd22114">
    <property type="entry name" value="F-box_FBXL1"/>
    <property type="match status" value="1"/>
</dbReference>
<keyword evidence="11" id="KW-0539">Nucleus</keyword>
<evidence type="ECO:0000256" key="6">
    <source>
        <dbReference type="ARBA" id="ARBA00022614"/>
    </source>
</evidence>
<keyword evidence="9" id="KW-0832">Ubl conjugation</keyword>
<comment type="subcellular location">
    <subcellularLocation>
        <location evidence="2">Cytoplasm</location>
    </subcellularLocation>
    <subcellularLocation>
        <location evidence="1">Nucleus</location>
    </subcellularLocation>
</comment>
<keyword evidence="4" id="KW-0963">Cytoplasm</keyword>
<evidence type="ECO:0000256" key="9">
    <source>
        <dbReference type="ARBA" id="ARBA00022843"/>
    </source>
</evidence>
<keyword evidence="18" id="KW-1185">Reference proteome</keyword>
<dbReference type="FunFam" id="3.80.10.10:FF:000105">
    <property type="entry name" value="S-phase kinase-associated protein 2"/>
    <property type="match status" value="1"/>
</dbReference>
<evidence type="ECO:0000256" key="12">
    <source>
        <dbReference type="ARBA" id="ARBA00056227"/>
    </source>
</evidence>
<evidence type="ECO:0000256" key="8">
    <source>
        <dbReference type="ARBA" id="ARBA00022786"/>
    </source>
</evidence>
<evidence type="ECO:0000256" key="2">
    <source>
        <dbReference type="ARBA" id="ARBA00004496"/>
    </source>
</evidence>
<dbReference type="SMART" id="SM00367">
    <property type="entry name" value="LRR_CC"/>
    <property type="match status" value="5"/>
</dbReference>
<comment type="pathway">
    <text evidence="3">Protein modification; protein ubiquitination.</text>
</comment>
<keyword evidence="8" id="KW-0833">Ubl conjugation pathway</keyword>
<reference evidence="18" key="1">
    <citation type="submission" date="2018-06" db="EMBL/GenBank/DDBJ databases">
        <title>Genome assembly of Danube salmon.</title>
        <authorList>
            <person name="Macqueen D.J."/>
            <person name="Gundappa M.K."/>
        </authorList>
    </citation>
    <scope>NUCLEOTIDE SEQUENCE [LARGE SCALE GENOMIC DNA]</scope>
</reference>
<evidence type="ECO:0000256" key="10">
    <source>
        <dbReference type="ARBA" id="ARBA00022990"/>
    </source>
</evidence>
<name>A0A4W5LYT8_9TELE</name>
<evidence type="ECO:0000259" key="16">
    <source>
        <dbReference type="PROSITE" id="PS50181"/>
    </source>
</evidence>
<dbReference type="GeneTree" id="ENSGT00390000007918"/>
<dbReference type="GO" id="GO:1905168">
    <property type="term" value="P:positive regulation of double-strand break repair via homologous recombination"/>
    <property type="evidence" value="ECO:0007669"/>
    <property type="project" value="UniProtKB-ARBA"/>
</dbReference>
<dbReference type="STRING" id="62062.ENSHHUP00000031521"/>
<dbReference type="PANTHER" id="PTHR46976">
    <property type="entry name" value="PROTEIN ARABIDILLO 1"/>
    <property type="match status" value="1"/>
</dbReference>
<keyword evidence="6" id="KW-0433">Leucine-rich repeat</keyword>
<dbReference type="Pfam" id="PF12937">
    <property type="entry name" value="F-box-like"/>
    <property type="match status" value="1"/>
</dbReference>
<dbReference type="GO" id="GO:0000082">
    <property type="term" value="P:G1/S transition of mitotic cell cycle"/>
    <property type="evidence" value="ECO:0007669"/>
    <property type="project" value="UniProtKB-ARBA"/>
</dbReference>
<dbReference type="GO" id="GO:0006511">
    <property type="term" value="P:ubiquitin-dependent protein catabolic process"/>
    <property type="evidence" value="ECO:0007669"/>
    <property type="project" value="UniProtKB-ARBA"/>
</dbReference>
<dbReference type="SUPFAM" id="SSF52047">
    <property type="entry name" value="RNI-like"/>
    <property type="match status" value="1"/>
</dbReference>
<dbReference type="GO" id="GO:0140767">
    <property type="term" value="F:enzyme-substrate adaptor activity"/>
    <property type="evidence" value="ECO:0007669"/>
    <property type="project" value="UniProtKB-ARBA"/>
</dbReference>
<evidence type="ECO:0000256" key="7">
    <source>
        <dbReference type="ARBA" id="ARBA00022737"/>
    </source>
</evidence>
<evidence type="ECO:0000256" key="13">
    <source>
        <dbReference type="ARBA" id="ARBA00071634"/>
    </source>
</evidence>
<evidence type="ECO:0000256" key="4">
    <source>
        <dbReference type="ARBA" id="ARBA00022490"/>
    </source>
</evidence>
<dbReference type="SUPFAM" id="SSF81383">
    <property type="entry name" value="F-box domain"/>
    <property type="match status" value="1"/>
</dbReference>
<dbReference type="Ensembl" id="ENSHHUT00000032825.1">
    <property type="protein sequence ID" value="ENSHHUP00000031521.1"/>
    <property type="gene ID" value="ENSHHUG00000019999.1"/>
</dbReference>
<sequence length="449" mass="51333">MFKQLGFGSEYSCLVTFFLLIYNTDFLGCLFQQIPGKMPHEGPLHELPCLNEYLEGSMLSISQKSKRKKRECFGDGLDTENTPHELIHQWSPPHKHRVVCKGKENEENQFVLARRPRKRREFSGLSWDTLPDELLLGILSCLPLQDLLRMSRVCKRWHRLAFDESLWHSVDLVGNPQLDQALGQVLTAGVLGLRCPRTCIGKPHFTHTRHLRVQHMDLSSCTVSTLFLDDIISRCRRLENLSLEGLELSDWILQSLSQNTELVRLNLCGCSGFSPDALGEMLKSCSRLEELNLSWCVFSTDHVKAVVSNIPSNITQLNLSGYRQNLTMEDLKDLVERCPHLVNLDLSDSVLMTTSSFPILQQLRSLRHLALSRCYQIHPAALADFEKFPELQTLEVYGLVQDTYLPILSKSLPRLQINTRPFSGVARPTEATRRDRAMWGMTCRLVFRS</sequence>
<reference evidence="17" key="2">
    <citation type="submission" date="2025-08" db="UniProtKB">
        <authorList>
            <consortium name="Ensembl"/>
        </authorList>
    </citation>
    <scope>IDENTIFICATION</scope>
</reference>
<feature type="domain" description="F-box" evidence="16">
    <location>
        <begin position="124"/>
        <end position="170"/>
    </location>
</feature>
<comment type="function">
    <text evidence="12">Substrate recognition component of a SCF (SKP1-CUL1-F-box protein) E3 ubiquitin-protein ligase complex which mediates the ubiquitination and subsequent proteasomal degradation of target proteins involved in cell cycle progression, signal transduction and transcription. Specifically recognizes phosphorylated CDKN1B/p27kip and is involved in regulation of G1/S transition. Degradation of CDKN1B/p27kip also requires CKS1. Recognizes target proteins ORC1, CDT1, RBL2, KMT2A/MLL1, CDK9, RAG2, NBN, FOXO1, UBP43, YTHDF2, and probably MYC, TOB1 and TAL1. Degradation of TAL1 also requires STUB1. Recognizes CDKN1A in association with CCNE1 or CCNE2 and CDK2. Promotes ubiquitination and destruction of CDH1 in a CK1-dependent manner, thereby regulating cell migration. Following phosphorylation in response to DNA damage, mediates 'Lys-63'-linked ubiquitination of NBN, promoting ATM recruitment to DNA damage sites and DNA repair via homologous recombination.</text>
</comment>
<keyword evidence="10" id="KW-0007">Acetylation</keyword>
<dbReference type="GO" id="GO:0005737">
    <property type="term" value="C:cytoplasm"/>
    <property type="evidence" value="ECO:0007669"/>
    <property type="project" value="UniProtKB-SubCell"/>
</dbReference>
<proteinExistence type="predicted"/>
<protein>
    <recommendedName>
        <fullName evidence="13">S-phase kinase-associated protein 2</fullName>
    </recommendedName>
    <alternativeName>
        <fullName evidence="15">Cyclin-A/CDK2-associated protein p45</fullName>
    </alternativeName>
    <alternativeName>
        <fullName evidence="14">F-box protein Skp2</fullName>
    </alternativeName>
</protein>
<dbReference type="SMART" id="SM00256">
    <property type="entry name" value="FBOX"/>
    <property type="match status" value="1"/>
</dbReference>
<dbReference type="PANTHER" id="PTHR46976:SF1">
    <property type="entry name" value="PROTEIN ARABIDILLO 1"/>
    <property type="match status" value="1"/>
</dbReference>
<dbReference type="Proteomes" id="UP000314982">
    <property type="component" value="Unassembled WGS sequence"/>
</dbReference>
<dbReference type="InterPro" id="IPR006553">
    <property type="entry name" value="Leu-rich_rpt_Cys-con_subtyp"/>
</dbReference>
<dbReference type="InterPro" id="IPR032675">
    <property type="entry name" value="LRR_dom_sf"/>
</dbReference>
<evidence type="ECO:0000313" key="18">
    <source>
        <dbReference type="Proteomes" id="UP000314982"/>
    </source>
</evidence>
<keyword evidence="5" id="KW-0597">Phosphoprotein</keyword>